<keyword evidence="4" id="KW-0067">ATP-binding</keyword>
<dbReference type="Pfam" id="PF00580">
    <property type="entry name" value="UvrD-helicase"/>
    <property type="match status" value="1"/>
</dbReference>
<evidence type="ECO:0000256" key="1">
    <source>
        <dbReference type="ARBA" id="ARBA00022741"/>
    </source>
</evidence>
<comment type="caution">
    <text evidence="6">The sequence shown here is derived from an EMBL/GenBank/DDBJ whole genome shotgun (WGS) entry which is preliminary data.</text>
</comment>
<dbReference type="PANTHER" id="PTHR11070:SF30">
    <property type="entry name" value="F-BOX DNA HELICASE 1"/>
    <property type="match status" value="1"/>
</dbReference>
<evidence type="ECO:0000256" key="3">
    <source>
        <dbReference type="ARBA" id="ARBA00022806"/>
    </source>
</evidence>
<protein>
    <submittedName>
        <fullName evidence="6">Superfamily I DNA/RNA helicase</fullName>
    </submittedName>
</protein>
<organism evidence="6 7">
    <name type="scientific">Streptosporangium lutulentum</name>
    <dbReference type="NCBI Taxonomy" id="1461250"/>
    <lineage>
        <taxon>Bacteria</taxon>
        <taxon>Bacillati</taxon>
        <taxon>Actinomycetota</taxon>
        <taxon>Actinomycetes</taxon>
        <taxon>Streptosporangiales</taxon>
        <taxon>Streptosporangiaceae</taxon>
        <taxon>Streptosporangium</taxon>
    </lineage>
</organism>
<evidence type="ECO:0000259" key="5">
    <source>
        <dbReference type="Pfam" id="PF00580"/>
    </source>
</evidence>
<keyword evidence="3 6" id="KW-0347">Helicase</keyword>
<dbReference type="PANTHER" id="PTHR11070">
    <property type="entry name" value="UVRD / RECB / PCRA DNA HELICASE FAMILY MEMBER"/>
    <property type="match status" value="1"/>
</dbReference>
<sequence>MAPTPTLEQQSIIDAARDGNTITVQAGAGCGKSSTLVATAKEMPKERILCVVYNASVRRELMEKMPSNVDVHTNHSYARRIVANHWRHHLDRMGGSTVNGVQIPRRQTSKQQANILGLSGSAWINGDVKLSAAQQASLAMASIDAWCKTADLELGPEHIKAPANINDPQDIARLQELILPITEKARADIRSKDGKLIWTHDYYLKIAQIVVARANLTLPYRLIMVDECQDTNGAAESLYLGTQSSTQRIIVGDSAQAINGWNGSIDILNTFPADKVLTLTKSFRFGPAIAEEANKWLQLLDAPIRLQGHPPVGSTIGPVDRPDVVLTRTNAASMAEVFAILKAGGSPALVGGGEEIARMAEAAVLLQAGQLTDHPDLCAFADWADVQEYVDTDSRGNDLRAFVELVDNYDAETVNRAAKQVKNASKARPGDTIISTAHKSKGLEWANVRAGGDFRQPNDNTRTPGRLPVEKDELMLDYVTVTRAMKRLDRGSLAWIDNYV</sequence>
<dbReference type="Proteomes" id="UP001225356">
    <property type="component" value="Unassembled WGS sequence"/>
</dbReference>
<gene>
    <name evidence="6" type="ORF">J2853_002563</name>
</gene>
<dbReference type="EMBL" id="JAUSQU010000001">
    <property type="protein sequence ID" value="MDP9843352.1"/>
    <property type="molecule type" value="Genomic_DNA"/>
</dbReference>
<name>A0ABT9Q9L5_9ACTN</name>
<evidence type="ECO:0000256" key="4">
    <source>
        <dbReference type="ARBA" id="ARBA00022840"/>
    </source>
</evidence>
<feature type="domain" description="UvrD-like helicase ATP-binding" evidence="5">
    <location>
        <begin position="9"/>
        <end position="268"/>
    </location>
</feature>
<keyword evidence="7" id="KW-1185">Reference proteome</keyword>
<evidence type="ECO:0000256" key="2">
    <source>
        <dbReference type="ARBA" id="ARBA00022801"/>
    </source>
</evidence>
<proteinExistence type="predicted"/>
<dbReference type="Gene3D" id="3.40.50.300">
    <property type="entry name" value="P-loop containing nucleotide triphosphate hydrolases"/>
    <property type="match status" value="2"/>
</dbReference>
<keyword evidence="2" id="KW-0378">Hydrolase</keyword>
<dbReference type="RefSeq" id="WP_307557517.1">
    <property type="nucleotide sequence ID" value="NZ_JAUSQU010000001.1"/>
</dbReference>
<accession>A0ABT9Q9L5</accession>
<dbReference type="GO" id="GO:0004386">
    <property type="term" value="F:helicase activity"/>
    <property type="evidence" value="ECO:0007669"/>
    <property type="project" value="UniProtKB-KW"/>
</dbReference>
<reference evidence="6 7" key="1">
    <citation type="submission" date="2023-07" db="EMBL/GenBank/DDBJ databases">
        <title>Sequencing the genomes of 1000 actinobacteria strains.</title>
        <authorList>
            <person name="Klenk H.-P."/>
        </authorList>
    </citation>
    <scope>NUCLEOTIDE SEQUENCE [LARGE SCALE GENOMIC DNA]</scope>
    <source>
        <strain evidence="6 7">DSM 46740</strain>
    </source>
</reference>
<evidence type="ECO:0000313" key="6">
    <source>
        <dbReference type="EMBL" id="MDP9843352.1"/>
    </source>
</evidence>
<keyword evidence="1" id="KW-0547">Nucleotide-binding</keyword>
<dbReference type="InterPro" id="IPR014016">
    <property type="entry name" value="UvrD-like_ATP-bd"/>
</dbReference>
<evidence type="ECO:0000313" key="7">
    <source>
        <dbReference type="Proteomes" id="UP001225356"/>
    </source>
</evidence>
<dbReference type="SUPFAM" id="SSF52540">
    <property type="entry name" value="P-loop containing nucleoside triphosphate hydrolases"/>
    <property type="match status" value="1"/>
</dbReference>
<dbReference type="InterPro" id="IPR000212">
    <property type="entry name" value="DNA_helicase_UvrD/REP"/>
</dbReference>
<dbReference type="InterPro" id="IPR027417">
    <property type="entry name" value="P-loop_NTPase"/>
</dbReference>